<feature type="compositionally biased region" description="Polar residues" evidence="1">
    <location>
        <begin position="386"/>
        <end position="395"/>
    </location>
</feature>
<organism evidence="2 3">
    <name type="scientific">Anaeroselena agilis</name>
    <dbReference type="NCBI Taxonomy" id="3063788"/>
    <lineage>
        <taxon>Bacteria</taxon>
        <taxon>Bacillati</taxon>
        <taxon>Bacillota</taxon>
        <taxon>Negativicutes</taxon>
        <taxon>Acetonemataceae</taxon>
        <taxon>Anaeroselena</taxon>
    </lineage>
</organism>
<dbReference type="NCBIfam" id="TIGR04474">
    <property type="entry name" value="tcm_partner"/>
    <property type="match status" value="1"/>
</dbReference>
<gene>
    <name evidence="2" type="primary">tcmP</name>
    <name evidence="2" type="ORF">Q4T40_03165</name>
</gene>
<dbReference type="RefSeq" id="WP_413778793.1">
    <property type="nucleotide sequence ID" value="NZ_JAUOZS010000001.1"/>
</dbReference>
<proteinExistence type="predicted"/>
<name>A0ABU3NTT1_9FIRM</name>
<reference evidence="2 3" key="1">
    <citation type="submission" date="2023-07" db="EMBL/GenBank/DDBJ databases">
        <title>The novel representative of Negativicutes class, Anaeroselena agilis gen. nov. sp. nov.</title>
        <authorList>
            <person name="Prokofeva M.I."/>
            <person name="Elcheninov A.G."/>
            <person name="Klyukina A."/>
            <person name="Kublanov I.V."/>
            <person name="Frolov E.N."/>
            <person name="Podosokorskaya O.A."/>
        </authorList>
    </citation>
    <scope>NUCLEOTIDE SEQUENCE [LARGE SCALE GENOMIC DNA]</scope>
    <source>
        <strain evidence="2 3">4137-cl</strain>
    </source>
</reference>
<dbReference type="InterPro" id="IPR031009">
    <property type="entry name" value="Tcm_partner"/>
</dbReference>
<evidence type="ECO:0000256" key="1">
    <source>
        <dbReference type="SAM" id="MobiDB-lite"/>
    </source>
</evidence>
<evidence type="ECO:0000313" key="3">
    <source>
        <dbReference type="Proteomes" id="UP001254848"/>
    </source>
</evidence>
<dbReference type="Proteomes" id="UP001254848">
    <property type="component" value="Unassembled WGS sequence"/>
</dbReference>
<feature type="region of interest" description="Disordered" evidence="1">
    <location>
        <begin position="380"/>
        <end position="411"/>
    </location>
</feature>
<keyword evidence="3" id="KW-1185">Reference proteome</keyword>
<dbReference type="EMBL" id="JAUOZS010000001">
    <property type="protein sequence ID" value="MDT8900238.1"/>
    <property type="molecule type" value="Genomic_DNA"/>
</dbReference>
<evidence type="ECO:0000313" key="2">
    <source>
        <dbReference type="EMBL" id="MDT8900238.1"/>
    </source>
</evidence>
<accession>A0ABU3NTT1</accession>
<sequence>MAKDNSTFFIRKNSWSEIKDRLLSGYLPQYFQKLLMTNKPIVYVDCFAGKGKFDDGGDGSPRIALKIRDDCIGRTNSQNARIDGCFIDLNYADELTTNIADYCNCNGTPVVISGKYEEKIETLLSDKLGKNVFLYIDPYGIKALDYGLFSKFANYGFNSIEMLINMNSFGFFRDACRVMRVDYKNDEALYNLDDIVEYEPTEVDVSQQSEMLLNSIAGGDYWKAIVRDYKAGKIDGYQAEKRFSTEYKQRLRQMYTYVLDMPIRMKSGQRPKYRMIHVCNHEQGCILMADNMSSRFDELFIDIQNQGQLILFDYTPENVIIDRNDIQAKMLIFLSNFPNGMTADKLIAAFFTEYGVLCKSGTIREIWRDMEKRGAIEVTRIPPTTPSTGRPSNFFTEDKRKKQSVTIRRKP</sequence>
<protein>
    <submittedName>
        <fullName evidence="2">Three-Cys-motif partner protein TcmP</fullName>
    </submittedName>
</protein>
<feature type="compositionally biased region" description="Basic residues" evidence="1">
    <location>
        <begin position="401"/>
        <end position="411"/>
    </location>
</feature>
<comment type="caution">
    <text evidence="2">The sequence shown here is derived from an EMBL/GenBank/DDBJ whole genome shotgun (WGS) entry which is preliminary data.</text>
</comment>